<dbReference type="RefSeq" id="WP_068753993.1">
    <property type="nucleotide sequence ID" value="NZ_KQ950180.1"/>
</dbReference>
<evidence type="ECO:0000313" key="1">
    <source>
        <dbReference type="EMBL" id="KUP96503.1"/>
    </source>
</evidence>
<organism evidence="1 2">
    <name type="scientific">Thermobifida cellulosilytica TB100</name>
    <dbReference type="NCBI Taxonomy" id="665004"/>
    <lineage>
        <taxon>Bacteria</taxon>
        <taxon>Bacillati</taxon>
        <taxon>Actinomycetota</taxon>
        <taxon>Actinomycetes</taxon>
        <taxon>Streptosporangiales</taxon>
        <taxon>Nocardiopsidaceae</taxon>
        <taxon>Thermobifida</taxon>
    </lineage>
</organism>
<dbReference type="AlphaFoldDB" id="A0A147KGT9"/>
<proteinExistence type="predicted"/>
<dbReference type="EMBL" id="LGEM01000089">
    <property type="protein sequence ID" value="KUP96503.1"/>
    <property type="molecule type" value="Genomic_DNA"/>
</dbReference>
<dbReference type="Proteomes" id="UP000074382">
    <property type="component" value="Unassembled WGS sequence"/>
</dbReference>
<reference evidence="2" key="1">
    <citation type="journal article" date="2017" name="Acta Aliment.">
        <title>Plant polysaccharide degrading enzyme system of Thermpbifida cellulosilytica TB100 revealed by de novo genome project data.</title>
        <authorList>
            <person name="Toth A."/>
            <person name="Baka E."/>
            <person name="Luzics S."/>
            <person name="Bata-Vidacs I."/>
            <person name="Nagy I."/>
            <person name="Balint B."/>
            <person name="Herceg R."/>
            <person name="Olasz F."/>
            <person name="Wilk T."/>
            <person name="Nagy T."/>
            <person name="Kriszt B."/>
            <person name="Nagy I."/>
            <person name="Kukolya J."/>
        </authorList>
    </citation>
    <scope>NUCLEOTIDE SEQUENCE [LARGE SCALE GENOMIC DNA]</scope>
    <source>
        <strain evidence="2">TB100</strain>
    </source>
</reference>
<dbReference type="STRING" id="665004.AC529_12185"/>
<name>A0A147KGT9_THECS</name>
<keyword evidence="2" id="KW-1185">Reference proteome</keyword>
<protein>
    <submittedName>
        <fullName evidence="1">Uncharacterized protein</fullName>
    </submittedName>
</protein>
<gene>
    <name evidence="1" type="ORF">AC529_12185</name>
</gene>
<sequence>MADYTLSTDQIALLADGRAYVEDHETGLAVVLGSDRLILPIHNAATTVTALANLDSLLGAALSAAALYRRTRPWSGPSCGEESR</sequence>
<evidence type="ECO:0000313" key="2">
    <source>
        <dbReference type="Proteomes" id="UP000074382"/>
    </source>
</evidence>
<comment type="caution">
    <text evidence="1">The sequence shown here is derived from an EMBL/GenBank/DDBJ whole genome shotgun (WGS) entry which is preliminary data.</text>
</comment>
<accession>A0A147KGT9</accession>
<dbReference type="OrthoDB" id="3438711at2"/>
<dbReference type="PATRIC" id="fig|665004.4.peg.1146"/>